<evidence type="ECO:0000313" key="2">
    <source>
        <dbReference type="EMBL" id="RAV99235.1"/>
    </source>
</evidence>
<dbReference type="GO" id="GO:0005886">
    <property type="term" value="C:plasma membrane"/>
    <property type="evidence" value="ECO:0007669"/>
    <property type="project" value="TreeGrafter"/>
</dbReference>
<dbReference type="EMBL" id="QMFY01000012">
    <property type="protein sequence ID" value="RAV99235.1"/>
    <property type="molecule type" value="Genomic_DNA"/>
</dbReference>
<reference evidence="2 3" key="1">
    <citation type="submission" date="2018-06" db="EMBL/GenBank/DDBJ databases">
        <title>Chryseolinea flavus sp. nov., a member of the phylum Bacteroidetes isolated from soil.</title>
        <authorList>
            <person name="Li Y."/>
            <person name="Wang J."/>
        </authorList>
    </citation>
    <scope>NUCLEOTIDE SEQUENCE [LARGE SCALE GENOMIC DNA]</scope>
    <source>
        <strain evidence="2 3">SDU1-6</strain>
    </source>
</reference>
<gene>
    <name evidence="2" type="ORF">DQQ10_20260</name>
</gene>
<keyword evidence="1" id="KW-0812">Transmembrane</keyword>
<feature type="transmembrane region" description="Helical" evidence="1">
    <location>
        <begin position="35"/>
        <end position="55"/>
    </location>
</feature>
<feature type="transmembrane region" description="Helical" evidence="1">
    <location>
        <begin position="128"/>
        <end position="144"/>
    </location>
</feature>
<proteinExistence type="predicted"/>
<dbReference type="InterPro" id="IPR006750">
    <property type="entry name" value="YdcZ"/>
</dbReference>
<protein>
    <submittedName>
        <fullName evidence="2">EamA-like transporter family protein</fullName>
    </submittedName>
</protein>
<dbReference type="Pfam" id="PF04657">
    <property type="entry name" value="DMT_YdcZ"/>
    <property type="match status" value="1"/>
</dbReference>
<dbReference type="Proteomes" id="UP000251889">
    <property type="component" value="Unassembled WGS sequence"/>
</dbReference>
<comment type="caution">
    <text evidence="2">The sequence shown here is derived from an EMBL/GenBank/DDBJ whole genome shotgun (WGS) entry which is preliminary data.</text>
</comment>
<keyword evidence="1" id="KW-0472">Membrane</keyword>
<evidence type="ECO:0000256" key="1">
    <source>
        <dbReference type="SAM" id="Phobius"/>
    </source>
</evidence>
<name>A0A364XY60_9BACT</name>
<accession>A0A364XY60</accession>
<evidence type="ECO:0000313" key="3">
    <source>
        <dbReference type="Proteomes" id="UP000251889"/>
    </source>
</evidence>
<feature type="transmembrane region" description="Helical" evidence="1">
    <location>
        <begin position="96"/>
        <end position="116"/>
    </location>
</feature>
<dbReference type="PANTHER" id="PTHR34821">
    <property type="entry name" value="INNER MEMBRANE PROTEIN YDCZ"/>
    <property type="match status" value="1"/>
</dbReference>
<organism evidence="2 3">
    <name type="scientific">Pseudochryseolinea flava</name>
    <dbReference type="NCBI Taxonomy" id="2059302"/>
    <lineage>
        <taxon>Bacteria</taxon>
        <taxon>Pseudomonadati</taxon>
        <taxon>Bacteroidota</taxon>
        <taxon>Cytophagia</taxon>
        <taxon>Cytophagales</taxon>
        <taxon>Fulvivirgaceae</taxon>
        <taxon>Pseudochryseolinea</taxon>
    </lineage>
</organism>
<dbReference type="AlphaFoldDB" id="A0A364XY60"/>
<keyword evidence="3" id="KW-1185">Reference proteome</keyword>
<dbReference type="OrthoDB" id="9097160at2"/>
<dbReference type="RefSeq" id="WP_112748749.1">
    <property type="nucleotide sequence ID" value="NZ_QMFY01000012.1"/>
</dbReference>
<sequence length="147" mass="15704">MNKFVWLGLALISGMVLPIQASLNAKVGKVLESGVAASLLSFVVGGLSLVMYIVFSSETINTQAFKSIPALGWIAGLLGAFYVTIVIFTIPRIGPALTFSLIVAGQMIVALILEHFNLLVAQQHSINLPRILGMLLIIGGVILIRKF</sequence>
<keyword evidence="1" id="KW-1133">Transmembrane helix</keyword>
<dbReference type="PANTHER" id="PTHR34821:SF2">
    <property type="entry name" value="INNER MEMBRANE PROTEIN YDCZ"/>
    <property type="match status" value="1"/>
</dbReference>
<feature type="transmembrane region" description="Helical" evidence="1">
    <location>
        <begin position="67"/>
        <end position="90"/>
    </location>
</feature>